<evidence type="ECO:0000313" key="2">
    <source>
        <dbReference type="Proteomes" id="UP000006008"/>
    </source>
</evidence>
<dbReference type="Pfam" id="PF20055">
    <property type="entry name" value="DUF6454"/>
    <property type="match status" value="1"/>
</dbReference>
<protein>
    <submittedName>
        <fullName evidence="1">Uncharacterized protein</fullName>
    </submittedName>
</protein>
<proteinExistence type="predicted"/>
<sequence>MLLCCAFVSATGTPRNNPAPGNRTPLAAKMLALTAKTPWRAVDSVKLRFNAHHTQGLVKIGDCYYLSTVEVIRWPHNPGGNVSGAERDKGEGKGHIFKFDSEGRLLADLPIGRGHAYHPGGMDYDGRYLWVPVTEYLPHSYSIIYKIDPLTMTATEVFDYDDSIGAIVCNTDDRTLVGMNWDARDFYHWTLDGQGSVTNADVAPKELAVENPSFYVAFQDGQYLGDYLMLGSGLQGFRTPAGDLRLGGWEIFDLRDNRPVRQIPVRIWLPSGGVMTNNPCAVESTPTGLRAYFVPEDDDKATLYIYDIETGPSQGR</sequence>
<dbReference type="EMBL" id="ADLD01000013">
    <property type="protein sequence ID" value="EHB92171.1"/>
    <property type="molecule type" value="Genomic_DNA"/>
</dbReference>
<organism evidence="1 2">
    <name type="scientific">Alistipes indistinctus YIT 12060</name>
    <dbReference type="NCBI Taxonomy" id="742725"/>
    <lineage>
        <taxon>Bacteria</taxon>
        <taxon>Pseudomonadati</taxon>
        <taxon>Bacteroidota</taxon>
        <taxon>Bacteroidia</taxon>
        <taxon>Bacteroidales</taxon>
        <taxon>Rikenellaceae</taxon>
        <taxon>Alistipes</taxon>
    </lineage>
</organism>
<dbReference type="SUPFAM" id="SSF75011">
    <property type="entry name" value="3-carboxy-cis,cis-mucoante lactonizing enzyme"/>
    <property type="match status" value="1"/>
</dbReference>
<reference evidence="1 2" key="1">
    <citation type="submission" date="2011-08" db="EMBL/GenBank/DDBJ databases">
        <title>The Genome Sequence of Alistipes indistinctus YIT 12060.</title>
        <authorList>
            <consortium name="The Broad Institute Genome Sequencing Platform"/>
            <person name="Earl A."/>
            <person name="Ward D."/>
            <person name="Feldgarden M."/>
            <person name="Gevers D."/>
            <person name="Morotomi M."/>
            <person name="Young S.K."/>
            <person name="Zeng Q."/>
            <person name="Gargeya S."/>
            <person name="Fitzgerald M."/>
            <person name="Haas B."/>
            <person name="Abouelleil A."/>
            <person name="Alvarado L."/>
            <person name="Arachchi H.M."/>
            <person name="Berlin A."/>
            <person name="Brown A."/>
            <person name="Chapman S.B."/>
            <person name="Chen Z."/>
            <person name="Dunbar C."/>
            <person name="Freedman E."/>
            <person name="Gearin G."/>
            <person name="Gellesch M."/>
            <person name="Goldberg J."/>
            <person name="Griggs A."/>
            <person name="Gujja S."/>
            <person name="Heiman D."/>
            <person name="Howarth C."/>
            <person name="Larson L."/>
            <person name="Lui A."/>
            <person name="MacDonald P.J.P."/>
            <person name="Montmayeur A."/>
            <person name="Murphy C."/>
            <person name="Neiman D."/>
            <person name="Pearson M."/>
            <person name="Priest M."/>
            <person name="Roberts A."/>
            <person name="Saif S."/>
            <person name="Shea T."/>
            <person name="Shenoy N."/>
            <person name="Sisk P."/>
            <person name="Stolte C."/>
            <person name="Sykes S."/>
            <person name="Wortman J."/>
            <person name="Nusbaum C."/>
            <person name="Birren B."/>
        </authorList>
    </citation>
    <scope>NUCLEOTIDE SEQUENCE [LARGE SCALE GENOMIC DNA]</scope>
    <source>
        <strain evidence="1 2">YIT 12060</strain>
    </source>
</reference>
<dbReference type="HOGENOM" id="CLU_062358_0_0_10"/>
<dbReference type="Proteomes" id="UP000006008">
    <property type="component" value="Unassembled WGS sequence"/>
</dbReference>
<name>G5H9D4_9BACT</name>
<dbReference type="eggNOG" id="COG3391">
    <property type="taxonomic scope" value="Bacteria"/>
</dbReference>
<dbReference type="PATRIC" id="fig|742725.3.peg.2288"/>
<keyword evidence="2" id="KW-1185">Reference proteome</keyword>
<comment type="caution">
    <text evidence="1">The sequence shown here is derived from an EMBL/GenBank/DDBJ whole genome shotgun (WGS) entry which is preliminary data.</text>
</comment>
<evidence type="ECO:0000313" key="1">
    <source>
        <dbReference type="EMBL" id="EHB92171.1"/>
    </source>
</evidence>
<gene>
    <name evidence="1" type="ORF">HMPREF9450_02220</name>
</gene>
<dbReference type="STRING" id="742725.HMPREF9450_02220"/>
<dbReference type="AlphaFoldDB" id="G5H9D4"/>
<accession>G5H9D4</accession>
<dbReference type="InterPro" id="IPR046312">
    <property type="entry name" value="DUF6454"/>
</dbReference>